<sequence>MICLTLFWDTCRRGLVRFRRQPQYSQLYNLDPEDEATPATSRPRYSKGWKQHAALGFYGFLTVIGLYLAITYEQPADIRYRPILREALRKPRPQGYHNGDRVFIAAMFHNNERIIPYWSREIMKVIAYIGTENVFVSVVESHSGDKTAALLSEFDASLASRGIRRRIILGDTSVPRPESMETSPARIEFLAATRNLVLAPLRERGEYDRVLFSNDVFVEAESIIELLRTRDGDWDMVCGLDLSFWGLYDAWVARDRLGGIVSSLWPYFLEDAGMKAVMRDEPAPAFTCWNGITAIRADPFIQPSLRAGAVLSRSPSPALPSTHPAYPQPANITPFTTPALLFRQSGPDECFSSESFLLPYDLRRQFDLQNIYVNPRVITSYDWGFYVWYKYILRHWLVKWWIEKVENGAGMHLARMIIGNAENIWRWDGGECQPVCLIALFCCPTHRRLSPQWH</sequence>
<protein>
    <submittedName>
        <fullName evidence="2">Glycosyltransferase family 69 protein</fullName>
    </submittedName>
</protein>
<dbReference type="Proteomes" id="UP000054144">
    <property type="component" value="Unassembled WGS sequence"/>
</dbReference>
<evidence type="ECO:0000313" key="3">
    <source>
        <dbReference type="Proteomes" id="UP000054144"/>
    </source>
</evidence>
<keyword evidence="1" id="KW-0472">Membrane</keyword>
<dbReference type="InterPro" id="IPR021047">
    <property type="entry name" value="Mannosyltransferase_CMT1"/>
</dbReference>
<dbReference type="Pfam" id="PF11735">
    <property type="entry name" value="CAP59_mtransfer"/>
    <property type="match status" value="1"/>
</dbReference>
<dbReference type="AlphaFoldDB" id="A0A0D7AP40"/>
<evidence type="ECO:0000313" key="2">
    <source>
        <dbReference type="EMBL" id="KIY53625.1"/>
    </source>
</evidence>
<organism evidence="2 3">
    <name type="scientific">Fistulina hepatica ATCC 64428</name>
    <dbReference type="NCBI Taxonomy" id="1128425"/>
    <lineage>
        <taxon>Eukaryota</taxon>
        <taxon>Fungi</taxon>
        <taxon>Dikarya</taxon>
        <taxon>Basidiomycota</taxon>
        <taxon>Agaricomycotina</taxon>
        <taxon>Agaricomycetes</taxon>
        <taxon>Agaricomycetidae</taxon>
        <taxon>Agaricales</taxon>
        <taxon>Fistulinaceae</taxon>
        <taxon>Fistulina</taxon>
    </lineage>
</organism>
<dbReference type="GO" id="GO:0016740">
    <property type="term" value="F:transferase activity"/>
    <property type="evidence" value="ECO:0007669"/>
    <property type="project" value="UniProtKB-KW"/>
</dbReference>
<dbReference type="PANTHER" id="PTHR34144:SF7">
    <property type="entry name" value="EXPORT PROTEIN (CAP59), PUTATIVE (AFU_ORTHOLOGUE AFUA_7G05020)-RELATED"/>
    <property type="match status" value="1"/>
</dbReference>
<proteinExistence type="predicted"/>
<gene>
    <name evidence="2" type="ORF">FISHEDRAFT_32913</name>
</gene>
<evidence type="ECO:0000256" key="1">
    <source>
        <dbReference type="SAM" id="Phobius"/>
    </source>
</evidence>
<reference evidence="2 3" key="1">
    <citation type="journal article" date="2015" name="Fungal Genet. Biol.">
        <title>Evolution of novel wood decay mechanisms in Agaricales revealed by the genome sequences of Fistulina hepatica and Cylindrobasidium torrendii.</title>
        <authorList>
            <person name="Floudas D."/>
            <person name="Held B.W."/>
            <person name="Riley R."/>
            <person name="Nagy L.G."/>
            <person name="Koehler G."/>
            <person name="Ransdell A.S."/>
            <person name="Younus H."/>
            <person name="Chow J."/>
            <person name="Chiniquy J."/>
            <person name="Lipzen A."/>
            <person name="Tritt A."/>
            <person name="Sun H."/>
            <person name="Haridas S."/>
            <person name="LaButti K."/>
            <person name="Ohm R.A."/>
            <person name="Kues U."/>
            <person name="Blanchette R.A."/>
            <person name="Grigoriev I.V."/>
            <person name="Minto R.E."/>
            <person name="Hibbett D.S."/>
        </authorList>
    </citation>
    <scope>NUCLEOTIDE SEQUENCE [LARGE SCALE GENOMIC DNA]</scope>
    <source>
        <strain evidence="2 3">ATCC 64428</strain>
    </source>
</reference>
<name>A0A0D7AP40_9AGAR</name>
<keyword evidence="3" id="KW-1185">Reference proteome</keyword>
<feature type="transmembrane region" description="Helical" evidence="1">
    <location>
        <begin position="52"/>
        <end position="72"/>
    </location>
</feature>
<dbReference type="OrthoDB" id="262547at2759"/>
<dbReference type="EMBL" id="KN881603">
    <property type="protein sequence ID" value="KIY53625.1"/>
    <property type="molecule type" value="Genomic_DNA"/>
</dbReference>
<dbReference type="PANTHER" id="PTHR34144">
    <property type="entry name" value="CHROMOSOME 8, WHOLE GENOME SHOTGUN SEQUENCE"/>
    <property type="match status" value="1"/>
</dbReference>
<keyword evidence="2" id="KW-0808">Transferase</keyword>
<keyword evidence="1" id="KW-0812">Transmembrane</keyword>
<keyword evidence="1" id="KW-1133">Transmembrane helix</keyword>
<accession>A0A0D7AP40</accession>